<evidence type="ECO:0000256" key="1">
    <source>
        <dbReference type="SAM" id="MobiDB-lite"/>
    </source>
</evidence>
<reference evidence="4 5" key="1">
    <citation type="journal article" date="2018" name="PLoS Pathog.">
        <title>Evolution of structural diversity of trichothecenes, a family of toxins produced by plant pathogenic and entomopathogenic fungi.</title>
        <authorList>
            <person name="Proctor R.H."/>
            <person name="McCormick S.P."/>
            <person name="Kim H.S."/>
            <person name="Cardoza R.E."/>
            <person name="Stanley A.M."/>
            <person name="Lindo L."/>
            <person name="Kelly A."/>
            <person name="Brown D.W."/>
            <person name="Lee T."/>
            <person name="Vaughan M.M."/>
            <person name="Alexander N.J."/>
            <person name="Busman M."/>
            <person name="Gutierrez S."/>
        </authorList>
    </citation>
    <scope>NUCLEOTIDE SEQUENCE [LARGE SCALE GENOMIC DNA]</scope>
    <source>
        <strain evidence="4 5">IBT 40837</strain>
    </source>
</reference>
<dbReference type="AlphaFoldDB" id="A0A395NVF8"/>
<feature type="chain" id="PRO_5017459493" evidence="3">
    <location>
        <begin position="18"/>
        <end position="518"/>
    </location>
</feature>
<gene>
    <name evidence="4" type="ORF">TARUN_2156</name>
</gene>
<protein>
    <submittedName>
        <fullName evidence="4">Peptidase aspartic</fullName>
    </submittedName>
</protein>
<keyword evidence="2" id="KW-0812">Transmembrane</keyword>
<dbReference type="InterPro" id="IPR021109">
    <property type="entry name" value="Peptidase_aspartic_dom_sf"/>
</dbReference>
<dbReference type="STRING" id="490622.A0A395NVF8"/>
<feature type="region of interest" description="Disordered" evidence="1">
    <location>
        <begin position="404"/>
        <end position="436"/>
    </location>
</feature>
<feature type="compositionally biased region" description="Low complexity" evidence="1">
    <location>
        <begin position="404"/>
        <end position="419"/>
    </location>
</feature>
<sequence>MVCPVLIVFSLPLLVAAANCIPSPISLPIKNVTLSTGKIQRGVSLKIGNPQQEFAFLPKWDNNNTFLYGSKCDPLGLADTINACITLRGGVYQDGSTSQGKLPSSIQLPPDLWDPSTFSVFTETMQLDSNNTLNGFPLATPEDYEGWNLQGYNPQNIIGMGSGSTLVDACRKAGIIASDSCGFYWGLDGVLDQDQTEGSFVLGGYDQAKTIGDGFTQQLSNRSDCPTGMMAYIEDITLDLDGKAVSIFPDGTGGVLNLACIVPELPVLMNMPLDPYFANFMFETRTDIWARSLEVDFRNAVANRSTLTLNSGLEIKVPNHQFIVPLRYIDNNGGLTINSSEPVVRINPLEGSTAGALPMLGRYFFTSAYLFINRDAGEFTIWQANSTLETNFVAVNEKNELITTTQSCGTTTPTASVGPESGGDEEEGKDGDSVSSRSSLSSGAIAGIVIGVIAAVGIGLGALWWYFMQRRKRNAVAEAEVLTMSATGKAAELEARGHYIPQEMPSEPLDIQPIELPS</sequence>
<proteinExistence type="predicted"/>
<dbReference type="SUPFAM" id="SSF50630">
    <property type="entry name" value="Acid proteases"/>
    <property type="match status" value="1"/>
</dbReference>
<dbReference type="OrthoDB" id="5361565at2759"/>
<name>A0A395NVF8_TRIAR</name>
<evidence type="ECO:0000313" key="5">
    <source>
        <dbReference type="Proteomes" id="UP000266272"/>
    </source>
</evidence>
<feature type="signal peptide" evidence="3">
    <location>
        <begin position="1"/>
        <end position="17"/>
    </location>
</feature>
<keyword evidence="2" id="KW-1133">Transmembrane helix</keyword>
<comment type="caution">
    <text evidence="4">The sequence shown here is derived from an EMBL/GenBank/DDBJ whole genome shotgun (WGS) entry which is preliminary data.</text>
</comment>
<keyword evidence="2" id="KW-0472">Membrane</keyword>
<dbReference type="Proteomes" id="UP000266272">
    <property type="component" value="Unassembled WGS sequence"/>
</dbReference>
<evidence type="ECO:0000313" key="4">
    <source>
        <dbReference type="EMBL" id="RFU80038.1"/>
    </source>
</evidence>
<keyword evidence="3" id="KW-0732">Signal</keyword>
<evidence type="ECO:0000256" key="2">
    <source>
        <dbReference type="SAM" id="Phobius"/>
    </source>
</evidence>
<accession>A0A395NVF8</accession>
<dbReference type="EMBL" id="PXOA01000127">
    <property type="protein sequence ID" value="RFU80038.1"/>
    <property type="molecule type" value="Genomic_DNA"/>
</dbReference>
<feature type="transmembrane region" description="Helical" evidence="2">
    <location>
        <begin position="444"/>
        <end position="467"/>
    </location>
</feature>
<evidence type="ECO:0000256" key="3">
    <source>
        <dbReference type="SAM" id="SignalP"/>
    </source>
</evidence>
<dbReference type="Gene3D" id="2.40.70.10">
    <property type="entry name" value="Acid Proteases"/>
    <property type="match status" value="1"/>
</dbReference>
<organism evidence="4 5">
    <name type="scientific">Trichoderma arundinaceum</name>
    <dbReference type="NCBI Taxonomy" id="490622"/>
    <lineage>
        <taxon>Eukaryota</taxon>
        <taxon>Fungi</taxon>
        <taxon>Dikarya</taxon>
        <taxon>Ascomycota</taxon>
        <taxon>Pezizomycotina</taxon>
        <taxon>Sordariomycetes</taxon>
        <taxon>Hypocreomycetidae</taxon>
        <taxon>Hypocreales</taxon>
        <taxon>Hypocreaceae</taxon>
        <taxon>Trichoderma</taxon>
    </lineage>
</organism>
<keyword evidence="5" id="KW-1185">Reference proteome</keyword>